<dbReference type="GO" id="GO:0003676">
    <property type="term" value="F:nucleic acid binding"/>
    <property type="evidence" value="ECO:0007669"/>
    <property type="project" value="InterPro"/>
</dbReference>
<keyword evidence="7" id="KW-0378">Hydrolase</keyword>
<dbReference type="GO" id="GO:0046872">
    <property type="term" value="F:metal ion binding"/>
    <property type="evidence" value="ECO:0007669"/>
    <property type="project" value="UniProtKB-KW"/>
</dbReference>
<comment type="caution">
    <text evidence="10">The sequence shown here is derived from an EMBL/GenBank/DDBJ whole genome shotgun (WGS) entry which is preliminary data.</text>
</comment>
<name>A0A8T2TXB6_CERRI</name>
<dbReference type="PANTHER" id="PTHR33146">
    <property type="entry name" value="ENDONUCLEASE 4"/>
    <property type="match status" value="1"/>
</dbReference>
<protein>
    <recommendedName>
        <fullName evidence="3">Aspergillus nuclease S1</fullName>
        <ecNumber evidence="3">3.1.30.1</ecNumber>
    </recommendedName>
</protein>
<dbReference type="GO" id="GO:0000014">
    <property type="term" value="F:single-stranded DNA endodeoxyribonuclease activity"/>
    <property type="evidence" value="ECO:0007669"/>
    <property type="project" value="UniProtKB-ARBA"/>
</dbReference>
<dbReference type="AlphaFoldDB" id="A0A8T2TXB6"/>
<keyword evidence="6" id="KW-0255">Endonuclease</keyword>
<keyword evidence="11" id="KW-1185">Reference proteome</keyword>
<dbReference type="OrthoDB" id="1728109at2759"/>
<evidence type="ECO:0000256" key="6">
    <source>
        <dbReference type="ARBA" id="ARBA00022759"/>
    </source>
</evidence>
<gene>
    <name evidence="10" type="ORF">KP509_10G021400</name>
</gene>
<dbReference type="InterPro" id="IPR003154">
    <property type="entry name" value="S1/P1nuclease"/>
</dbReference>
<dbReference type="EMBL" id="CM035415">
    <property type="protein sequence ID" value="KAH7426900.1"/>
    <property type="molecule type" value="Genomic_DNA"/>
</dbReference>
<keyword evidence="4" id="KW-0540">Nuclease</keyword>
<dbReference type="PANTHER" id="PTHR33146:SF26">
    <property type="entry name" value="ENDONUCLEASE 4"/>
    <property type="match status" value="1"/>
</dbReference>
<reference evidence="10" key="1">
    <citation type="submission" date="2021-08" db="EMBL/GenBank/DDBJ databases">
        <title>WGS assembly of Ceratopteris richardii.</title>
        <authorList>
            <person name="Marchant D.B."/>
            <person name="Chen G."/>
            <person name="Jenkins J."/>
            <person name="Shu S."/>
            <person name="Leebens-Mack J."/>
            <person name="Grimwood J."/>
            <person name="Schmutz J."/>
            <person name="Soltis P."/>
            <person name="Soltis D."/>
            <person name="Chen Z.-H."/>
        </authorList>
    </citation>
    <scope>NUCLEOTIDE SEQUENCE</scope>
    <source>
        <strain evidence="10">Whitten #5841</strain>
        <tissue evidence="10">Leaf</tissue>
    </source>
</reference>
<evidence type="ECO:0000313" key="10">
    <source>
        <dbReference type="EMBL" id="KAH7426900.1"/>
    </source>
</evidence>
<keyword evidence="5" id="KW-0479">Metal-binding</keyword>
<evidence type="ECO:0000256" key="7">
    <source>
        <dbReference type="ARBA" id="ARBA00022801"/>
    </source>
</evidence>
<evidence type="ECO:0000256" key="3">
    <source>
        <dbReference type="ARBA" id="ARBA00012562"/>
    </source>
</evidence>
<dbReference type="Proteomes" id="UP000825935">
    <property type="component" value="Chromosome 10"/>
</dbReference>
<organism evidence="10 11">
    <name type="scientific">Ceratopteris richardii</name>
    <name type="common">Triangle waterfern</name>
    <dbReference type="NCBI Taxonomy" id="49495"/>
    <lineage>
        <taxon>Eukaryota</taxon>
        <taxon>Viridiplantae</taxon>
        <taxon>Streptophyta</taxon>
        <taxon>Embryophyta</taxon>
        <taxon>Tracheophyta</taxon>
        <taxon>Polypodiopsida</taxon>
        <taxon>Polypodiidae</taxon>
        <taxon>Polypodiales</taxon>
        <taxon>Pteridineae</taxon>
        <taxon>Pteridaceae</taxon>
        <taxon>Parkerioideae</taxon>
        <taxon>Ceratopteris</taxon>
    </lineage>
</organism>
<evidence type="ECO:0000256" key="1">
    <source>
        <dbReference type="ARBA" id="ARBA00000245"/>
    </source>
</evidence>
<dbReference type="Gene3D" id="1.10.575.10">
    <property type="entry name" value="P1 Nuclease"/>
    <property type="match status" value="1"/>
</dbReference>
<keyword evidence="9" id="KW-0325">Glycoprotein</keyword>
<evidence type="ECO:0000256" key="8">
    <source>
        <dbReference type="ARBA" id="ARBA00023157"/>
    </source>
</evidence>
<comment type="similarity">
    <text evidence="2">Belongs to the nuclease type I family.</text>
</comment>
<evidence type="ECO:0000256" key="9">
    <source>
        <dbReference type="ARBA" id="ARBA00023180"/>
    </source>
</evidence>
<accession>A0A8T2TXB6</accession>
<evidence type="ECO:0000256" key="2">
    <source>
        <dbReference type="ARBA" id="ARBA00009547"/>
    </source>
</evidence>
<dbReference type="EC" id="3.1.30.1" evidence="3"/>
<dbReference type="GO" id="GO:0006308">
    <property type="term" value="P:DNA catabolic process"/>
    <property type="evidence" value="ECO:0007669"/>
    <property type="project" value="InterPro"/>
</dbReference>
<dbReference type="CDD" id="cd11010">
    <property type="entry name" value="S1-P1_nuclease"/>
    <property type="match status" value="1"/>
</dbReference>
<dbReference type="SUPFAM" id="SSF48537">
    <property type="entry name" value="Phospholipase C/P1 nuclease"/>
    <property type="match status" value="1"/>
</dbReference>
<dbReference type="InterPro" id="IPR008947">
    <property type="entry name" value="PLipase_C/P1_nuclease_dom_sf"/>
</dbReference>
<dbReference type="GO" id="GO:0004521">
    <property type="term" value="F:RNA endonuclease activity"/>
    <property type="evidence" value="ECO:0007669"/>
    <property type="project" value="UniProtKB-ARBA"/>
</dbReference>
<sequence length="192" mass="21392">MLPSLVNDPPFRRDTRIPSSMLFSDATRGAVQELLPEYAGGSLASLCSWADEVRFKYRWSSALHYIDTPDFRCNYNYDRDCHDSDDVKDRCAAGAIKNYTSQLASSSSSSAQYNLTEALLFLAHFVGDIHQPLHVGFTSDLGGNSINVHCALVDDIGQNITQGYWNNEIAEWESCPGIDLACPDMIERVRSD</sequence>
<evidence type="ECO:0000256" key="4">
    <source>
        <dbReference type="ARBA" id="ARBA00022722"/>
    </source>
</evidence>
<comment type="catalytic activity">
    <reaction evidence="1">
        <text>Endonucleolytic cleavage to 5'-phosphomononucleotide and 5'-phosphooligonucleotide end-products.</text>
        <dbReference type="EC" id="3.1.30.1"/>
    </reaction>
</comment>
<keyword evidence="8" id="KW-1015">Disulfide bond</keyword>
<proteinExistence type="inferred from homology"/>
<dbReference type="Pfam" id="PF02265">
    <property type="entry name" value="S1-P1_nuclease"/>
    <property type="match status" value="1"/>
</dbReference>
<evidence type="ECO:0000256" key="5">
    <source>
        <dbReference type="ARBA" id="ARBA00022723"/>
    </source>
</evidence>
<evidence type="ECO:0000313" key="11">
    <source>
        <dbReference type="Proteomes" id="UP000825935"/>
    </source>
</evidence>